<dbReference type="GeneID" id="105896849"/>
<gene>
    <name evidence="5" type="primary">LOC105896849</name>
</gene>
<dbReference type="Pfam" id="PF00685">
    <property type="entry name" value="Sulfotransfer_1"/>
    <property type="match status" value="1"/>
</dbReference>
<keyword evidence="4" id="KW-1185">Reference proteome</keyword>
<name>A0A8M1KA73_CLUHA</name>
<sequence length="309" mass="35371">MSLSAAQQGGAPTWRQARMEMAKRLKDEEKLYLFDGTLYPVVLCPAENMEALRTLRAGPDDLVLLSFPKCGFNWMVAVLRKMMVAIKGKTFSSDMPPQIEFCSPEMQKTIEREPSPRLLGNHSHPEKLPLLYQSIRENKTKTLMMFRNPKDTAVSYFHFMNSNPALPNAEWDKFFSDFMSGNVTFGSYLDHIEACTKLVDEPNVMTVIYEELKEQDLTENVRRIAQFLEFPLTEEQVQAISAESTFSAMKENAVNTHGQFGNVLFRKGEVGDWKNHFSEAQSQQMDEEFNKRLAGTKLGAKLKYDTYCK</sequence>
<dbReference type="Proteomes" id="UP000515152">
    <property type="component" value="Chromosome 24"/>
</dbReference>
<organism evidence="4 5">
    <name type="scientific">Clupea harengus</name>
    <name type="common">Atlantic herring</name>
    <dbReference type="NCBI Taxonomy" id="7950"/>
    <lineage>
        <taxon>Eukaryota</taxon>
        <taxon>Metazoa</taxon>
        <taxon>Chordata</taxon>
        <taxon>Craniata</taxon>
        <taxon>Vertebrata</taxon>
        <taxon>Euteleostomi</taxon>
        <taxon>Actinopterygii</taxon>
        <taxon>Neopterygii</taxon>
        <taxon>Teleostei</taxon>
        <taxon>Clupei</taxon>
        <taxon>Clupeiformes</taxon>
        <taxon>Clupeoidei</taxon>
        <taxon>Clupeidae</taxon>
        <taxon>Clupea</taxon>
    </lineage>
</organism>
<dbReference type="OrthoDB" id="205623at2759"/>
<reference evidence="5" key="1">
    <citation type="submission" date="2025-08" db="UniProtKB">
        <authorList>
            <consortium name="RefSeq"/>
        </authorList>
    </citation>
    <scope>IDENTIFICATION</scope>
</reference>
<comment type="similarity">
    <text evidence="2">Belongs to the sulfotransferase 1 family.</text>
</comment>
<feature type="domain" description="Sulfotransferase" evidence="3">
    <location>
        <begin position="59"/>
        <end position="296"/>
    </location>
</feature>
<proteinExistence type="inferred from homology"/>
<evidence type="ECO:0000259" key="3">
    <source>
        <dbReference type="Pfam" id="PF00685"/>
    </source>
</evidence>
<evidence type="ECO:0000313" key="4">
    <source>
        <dbReference type="Proteomes" id="UP000515152"/>
    </source>
</evidence>
<dbReference type="EC" id="2.8.2.-" evidence="2"/>
<evidence type="ECO:0000256" key="1">
    <source>
        <dbReference type="ARBA" id="ARBA00022679"/>
    </source>
</evidence>
<keyword evidence="1 2" id="KW-0808">Transferase</keyword>
<dbReference type="PANTHER" id="PTHR11783">
    <property type="entry name" value="SULFOTRANSFERASE SULT"/>
    <property type="match status" value="1"/>
</dbReference>
<accession>A0A8M1KA73</accession>
<dbReference type="InterPro" id="IPR000863">
    <property type="entry name" value="Sulfotransferase_dom"/>
</dbReference>
<dbReference type="KEGG" id="char:105896849"/>
<dbReference type="RefSeq" id="XP_042559375.1">
    <property type="nucleotide sequence ID" value="XM_042703441.1"/>
</dbReference>
<dbReference type="AlphaFoldDB" id="A0A8M1KA73"/>
<protein>
    <recommendedName>
        <fullName evidence="2">Sulfotransferase</fullName>
        <ecNumber evidence="2">2.8.2.-</ecNumber>
    </recommendedName>
</protein>
<dbReference type="GO" id="GO:0008146">
    <property type="term" value="F:sulfotransferase activity"/>
    <property type="evidence" value="ECO:0007669"/>
    <property type="project" value="InterPro"/>
</dbReference>
<evidence type="ECO:0000313" key="5">
    <source>
        <dbReference type="RefSeq" id="XP_042559375.1"/>
    </source>
</evidence>
<evidence type="ECO:0000256" key="2">
    <source>
        <dbReference type="RuleBase" id="RU361155"/>
    </source>
</evidence>